<accession>A0A067NV32</accession>
<dbReference type="Pfam" id="PF00652">
    <property type="entry name" value="Ricin_B_lectin"/>
    <property type="match status" value="1"/>
</dbReference>
<protein>
    <submittedName>
        <fullName evidence="2">Carbohydrate-binding module family 13 protein</fullName>
    </submittedName>
</protein>
<name>A0A067NV32_PLEO1</name>
<dbReference type="CDD" id="cd00161">
    <property type="entry name" value="beta-trefoil_Ricin-like"/>
    <property type="match status" value="1"/>
</dbReference>
<dbReference type="InterPro" id="IPR035992">
    <property type="entry name" value="Ricin_B-like_lectins"/>
</dbReference>
<proteinExistence type="predicted"/>
<evidence type="ECO:0000259" key="1">
    <source>
        <dbReference type="SMART" id="SM00458"/>
    </source>
</evidence>
<sequence>MRLFQCLPLLSAYGVFGSRIYNIVNNCPLSINLFINGQSEGSLASYGGTTSRTVSDTWSGFIYTDFNRGNQDGAGTVRAGFFGDSNYYYIVKDVNWLNVGVSIAPIDRAPKGGLCLHATCEVFNCPDAFSQPPTAFPPPQSGVPPQTPLYECPQAGTGYTVTFCPSGEIPNYQTGPNHISTYRSVNKCLDVPYLGNGAPVRIYDCSSPNGGIQRWAIKRGGQQIKLSGTTYCLDAGSSPASGVGAKIWTCYDNLPAQQWTYTPDDYIRLTGTSQCLDLTDGDLTNGRQAQTWECAGNNQNQLWRI</sequence>
<dbReference type="PROSITE" id="PS50231">
    <property type="entry name" value="RICIN_B_LECTIN"/>
    <property type="match status" value="1"/>
</dbReference>
<dbReference type="Proteomes" id="UP000027073">
    <property type="component" value="Unassembled WGS sequence"/>
</dbReference>
<dbReference type="HOGENOM" id="CLU_912515_0_0_1"/>
<evidence type="ECO:0000313" key="3">
    <source>
        <dbReference type="Proteomes" id="UP000027073"/>
    </source>
</evidence>
<dbReference type="SMART" id="SM00458">
    <property type="entry name" value="RICIN"/>
    <property type="match status" value="1"/>
</dbReference>
<evidence type="ECO:0000313" key="2">
    <source>
        <dbReference type="EMBL" id="KDQ27992.1"/>
    </source>
</evidence>
<dbReference type="Gene3D" id="2.80.10.50">
    <property type="match status" value="2"/>
</dbReference>
<gene>
    <name evidence="2" type="ORF">PLEOSDRAFT_173755</name>
</gene>
<dbReference type="SUPFAM" id="SSF49870">
    <property type="entry name" value="Osmotin, thaumatin-like protein"/>
    <property type="match status" value="1"/>
</dbReference>
<organism evidence="2 3">
    <name type="scientific">Pleurotus ostreatus (strain PC15)</name>
    <name type="common">Oyster mushroom</name>
    <dbReference type="NCBI Taxonomy" id="1137138"/>
    <lineage>
        <taxon>Eukaryota</taxon>
        <taxon>Fungi</taxon>
        <taxon>Dikarya</taxon>
        <taxon>Basidiomycota</taxon>
        <taxon>Agaricomycotina</taxon>
        <taxon>Agaricomycetes</taxon>
        <taxon>Agaricomycetidae</taxon>
        <taxon>Agaricales</taxon>
        <taxon>Pleurotineae</taxon>
        <taxon>Pleurotaceae</taxon>
        <taxon>Pleurotus</taxon>
    </lineage>
</organism>
<dbReference type="AlphaFoldDB" id="A0A067NV32"/>
<dbReference type="InterPro" id="IPR037176">
    <property type="entry name" value="Osmotin/thaumatin-like_sf"/>
</dbReference>
<reference evidence="3" key="1">
    <citation type="journal article" date="2014" name="Proc. Natl. Acad. Sci. U.S.A.">
        <title>Extensive sampling of basidiomycete genomes demonstrates inadequacy of the white-rot/brown-rot paradigm for wood decay fungi.</title>
        <authorList>
            <person name="Riley R."/>
            <person name="Salamov A.A."/>
            <person name="Brown D.W."/>
            <person name="Nagy L.G."/>
            <person name="Floudas D."/>
            <person name="Held B.W."/>
            <person name="Levasseur A."/>
            <person name="Lombard V."/>
            <person name="Morin E."/>
            <person name="Otillar R."/>
            <person name="Lindquist E.A."/>
            <person name="Sun H."/>
            <person name="LaButti K.M."/>
            <person name="Schmutz J."/>
            <person name="Jabbour D."/>
            <person name="Luo H."/>
            <person name="Baker S.E."/>
            <person name="Pisabarro A.G."/>
            <person name="Walton J.D."/>
            <person name="Blanchette R.A."/>
            <person name="Henrissat B."/>
            <person name="Martin F."/>
            <person name="Cullen D."/>
            <person name="Hibbett D.S."/>
            <person name="Grigoriev I.V."/>
        </authorList>
    </citation>
    <scope>NUCLEOTIDE SEQUENCE [LARGE SCALE GENOMIC DNA]</scope>
    <source>
        <strain evidence="3">PC15</strain>
    </source>
</reference>
<dbReference type="SUPFAM" id="SSF50370">
    <property type="entry name" value="Ricin B-like lectins"/>
    <property type="match status" value="1"/>
</dbReference>
<dbReference type="InterPro" id="IPR000772">
    <property type="entry name" value="Ricin_B_lectin"/>
</dbReference>
<dbReference type="EMBL" id="KL198008">
    <property type="protein sequence ID" value="KDQ27992.1"/>
    <property type="molecule type" value="Genomic_DNA"/>
</dbReference>
<feature type="domain" description="Ricin B lectin" evidence="1">
    <location>
        <begin position="174"/>
        <end position="304"/>
    </location>
</feature>
<dbReference type="InParanoid" id="A0A067NV32"/>
<dbReference type="VEuPathDB" id="FungiDB:PLEOSDRAFT_173755"/>
<dbReference type="OrthoDB" id="6770063at2759"/>